<evidence type="ECO:0000313" key="6">
    <source>
        <dbReference type="Proteomes" id="UP001337681"/>
    </source>
</evidence>
<evidence type="ECO:0000256" key="1">
    <source>
        <dbReference type="ARBA" id="ARBA00005750"/>
    </source>
</evidence>
<name>A0ABU7GYN0_9SPHI</name>
<sequence length="244" mass="27771">MFGLFKKYKKSTASFGSLITDVHSHILPGIDDGAQDIDDSINLAKRYVSLGFKKVIATPHVMADYFKNTPEKILKSLDVLRNALLKENITLEVEAAAEYYLDETFTKLIENKQILTFGDNYVLFELSYINMPKNLDETINSLLDAGYKPVLAHPERYNYFHAGIENYQRIKEMGCELQLNTISLTGYYGKHVRKAAEELVEERLISFLGSDMHHLKHADALNDAVSLPIMLNLVNSTFIKNQFI</sequence>
<dbReference type="SUPFAM" id="SSF89550">
    <property type="entry name" value="PHP domain-like"/>
    <property type="match status" value="1"/>
</dbReference>
<evidence type="ECO:0000256" key="2">
    <source>
        <dbReference type="ARBA" id="ARBA00013064"/>
    </source>
</evidence>
<protein>
    <recommendedName>
        <fullName evidence="2">protein-tyrosine-phosphatase</fullName>
        <ecNumber evidence="2">3.1.3.48</ecNumber>
    </recommendedName>
</protein>
<gene>
    <name evidence="5" type="ORF">VRU49_00920</name>
</gene>
<dbReference type="EMBL" id="JAZDQU010000001">
    <property type="protein sequence ID" value="MEE1883967.1"/>
    <property type="molecule type" value="Genomic_DNA"/>
</dbReference>
<comment type="caution">
    <text evidence="5">The sequence shown here is derived from an EMBL/GenBank/DDBJ whole genome shotgun (WGS) entry which is preliminary data.</text>
</comment>
<dbReference type="PANTHER" id="PTHR39181">
    <property type="entry name" value="TYROSINE-PROTEIN PHOSPHATASE YWQE"/>
    <property type="match status" value="1"/>
</dbReference>
<evidence type="ECO:0000256" key="3">
    <source>
        <dbReference type="ARBA" id="ARBA00022801"/>
    </source>
</evidence>
<evidence type="ECO:0000256" key="4">
    <source>
        <dbReference type="ARBA" id="ARBA00051722"/>
    </source>
</evidence>
<organism evidence="5 6">
    <name type="scientific">Pedobacter flavus</name>
    <dbReference type="NCBI Taxonomy" id="3113906"/>
    <lineage>
        <taxon>Bacteria</taxon>
        <taxon>Pseudomonadati</taxon>
        <taxon>Bacteroidota</taxon>
        <taxon>Sphingobacteriia</taxon>
        <taxon>Sphingobacteriales</taxon>
        <taxon>Sphingobacteriaceae</taxon>
        <taxon>Pedobacter</taxon>
    </lineage>
</organism>
<comment type="catalytic activity">
    <reaction evidence="4">
        <text>O-phospho-L-tyrosyl-[protein] + H2O = L-tyrosyl-[protein] + phosphate</text>
        <dbReference type="Rhea" id="RHEA:10684"/>
        <dbReference type="Rhea" id="RHEA-COMP:10136"/>
        <dbReference type="Rhea" id="RHEA-COMP:20101"/>
        <dbReference type="ChEBI" id="CHEBI:15377"/>
        <dbReference type="ChEBI" id="CHEBI:43474"/>
        <dbReference type="ChEBI" id="CHEBI:46858"/>
        <dbReference type="ChEBI" id="CHEBI:61978"/>
        <dbReference type="EC" id="3.1.3.48"/>
    </reaction>
</comment>
<dbReference type="InterPro" id="IPR016667">
    <property type="entry name" value="Caps_polysacc_synth_CpsB/CapC"/>
</dbReference>
<dbReference type="Gene3D" id="3.20.20.140">
    <property type="entry name" value="Metal-dependent hydrolases"/>
    <property type="match status" value="1"/>
</dbReference>
<accession>A0ABU7GYN0</accession>
<keyword evidence="6" id="KW-1185">Reference proteome</keyword>
<keyword evidence="3 5" id="KW-0378">Hydrolase</keyword>
<dbReference type="Proteomes" id="UP001337681">
    <property type="component" value="Unassembled WGS sequence"/>
</dbReference>
<dbReference type="PIRSF" id="PIRSF016557">
    <property type="entry name" value="Caps_synth_CpsB"/>
    <property type="match status" value="1"/>
</dbReference>
<dbReference type="EC" id="3.1.3.48" evidence="2"/>
<dbReference type="PANTHER" id="PTHR39181:SF1">
    <property type="entry name" value="TYROSINE-PROTEIN PHOSPHATASE YWQE"/>
    <property type="match status" value="1"/>
</dbReference>
<dbReference type="RefSeq" id="WP_330144892.1">
    <property type="nucleotide sequence ID" value="NZ_JAZDQU010000001.1"/>
</dbReference>
<reference evidence="5 6" key="1">
    <citation type="submission" date="2024-01" db="EMBL/GenBank/DDBJ databases">
        <title>Pedobacter sp. nov., isolated from oil-contaminated soil.</title>
        <authorList>
            <person name="Le N.T.T."/>
        </authorList>
    </citation>
    <scope>NUCLEOTIDE SEQUENCE [LARGE SCALE GENOMIC DNA]</scope>
    <source>
        <strain evidence="5 6">VNH31</strain>
    </source>
</reference>
<dbReference type="InterPro" id="IPR016195">
    <property type="entry name" value="Pol/histidinol_Pase-like"/>
</dbReference>
<comment type="similarity">
    <text evidence="1">Belongs to the metallo-dependent hydrolases superfamily. CpsB/CapC family.</text>
</comment>
<dbReference type="GO" id="GO:0004725">
    <property type="term" value="F:protein tyrosine phosphatase activity"/>
    <property type="evidence" value="ECO:0007669"/>
    <property type="project" value="UniProtKB-EC"/>
</dbReference>
<evidence type="ECO:0000313" key="5">
    <source>
        <dbReference type="EMBL" id="MEE1883967.1"/>
    </source>
</evidence>
<dbReference type="Pfam" id="PF19567">
    <property type="entry name" value="CpsB_CapC"/>
    <property type="match status" value="1"/>
</dbReference>
<proteinExistence type="inferred from homology"/>